<dbReference type="EMBL" id="JACHGT010000001">
    <property type="protein sequence ID" value="MBB6032198.1"/>
    <property type="molecule type" value="Genomic_DNA"/>
</dbReference>
<reference evidence="1 2" key="1">
    <citation type="submission" date="2020-08" db="EMBL/GenBank/DDBJ databases">
        <title>Genomic Encyclopedia of Type Strains, Phase IV (KMG-IV): sequencing the most valuable type-strain genomes for metagenomic binning, comparative biology and taxonomic classification.</title>
        <authorList>
            <person name="Goeker M."/>
        </authorList>
    </citation>
    <scope>NUCLEOTIDE SEQUENCE [LARGE SCALE GENOMIC DNA]</scope>
    <source>
        <strain evidence="1 2">YIM 65646</strain>
    </source>
</reference>
<organism evidence="1 2">
    <name type="scientific">Phytomonospora endophytica</name>
    <dbReference type="NCBI Taxonomy" id="714109"/>
    <lineage>
        <taxon>Bacteria</taxon>
        <taxon>Bacillati</taxon>
        <taxon>Actinomycetota</taxon>
        <taxon>Actinomycetes</taxon>
        <taxon>Micromonosporales</taxon>
        <taxon>Micromonosporaceae</taxon>
        <taxon>Phytomonospora</taxon>
    </lineage>
</organism>
<proteinExistence type="predicted"/>
<keyword evidence="1" id="KW-0540">Nuclease</keyword>
<dbReference type="Proteomes" id="UP000548476">
    <property type="component" value="Unassembled WGS sequence"/>
</dbReference>
<evidence type="ECO:0000313" key="1">
    <source>
        <dbReference type="EMBL" id="MBB6032198.1"/>
    </source>
</evidence>
<name>A0A841FEC8_9ACTN</name>
<sequence>MTSISVAELKAAIAAAMQQVSDGQEAIKIAGEKLQGAQQVLGAILQGSQHQSVESAQAALAQAGAELEQCMAATLAAAEQAQSYAATL</sequence>
<comment type="caution">
    <text evidence="1">The sequence shown here is derived from an EMBL/GenBank/DDBJ whole genome shotgun (WGS) entry which is preliminary data.</text>
</comment>
<keyword evidence="2" id="KW-1185">Reference proteome</keyword>
<protein>
    <submittedName>
        <fullName evidence="1">Exonuclease VII small subunit</fullName>
    </submittedName>
</protein>
<keyword evidence="1" id="KW-0269">Exonuclease</keyword>
<accession>A0A841FEC8</accession>
<keyword evidence="1" id="KW-0378">Hydrolase</keyword>
<gene>
    <name evidence="1" type="ORF">HNR73_000040</name>
</gene>
<dbReference type="GO" id="GO:0004527">
    <property type="term" value="F:exonuclease activity"/>
    <property type="evidence" value="ECO:0007669"/>
    <property type="project" value="UniProtKB-KW"/>
</dbReference>
<evidence type="ECO:0000313" key="2">
    <source>
        <dbReference type="Proteomes" id="UP000548476"/>
    </source>
</evidence>
<dbReference type="AlphaFoldDB" id="A0A841FEC8"/>